<dbReference type="OrthoDB" id="10042665at2759"/>
<keyword evidence="4" id="KW-1185">Reference proteome</keyword>
<dbReference type="InParanoid" id="A0A1Y2E9R7"/>
<protein>
    <submittedName>
        <fullName evidence="3">p-loop containing nucleoside triphosphate hydrolase protein</fullName>
    </submittedName>
</protein>
<dbReference type="SUPFAM" id="SSF52540">
    <property type="entry name" value="P-loop containing nucleoside triphosphate hydrolases"/>
    <property type="match status" value="1"/>
</dbReference>
<dbReference type="RefSeq" id="XP_040718600.1">
    <property type="nucleotide sequence ID" value="XM_040855407.1"/>
</dbReference>
<accession>A0A1Y2E9R7</accession>
<feature type="compositionally biased region" description="Low complexity" evidence="1">
    <location>
        <begin position="547"/>
        <end position="560"/>
    </location>
</feature>
<dbReference type="GO" id="GO:0005524">
    <property type="term" value="F:ATP binding"/>
    <property type="evidence" value="ECO:0007669"/>
    <property type="project" value="InterPro"/>
</dbReference>
<sequence length="596" mass="68055">MGFDGVLVGPVDNCKRILYYAGEKDITELAIYPLRFHKQEDAVAAKLKTRGRKFITSYGHKTYNGLTTPISRRGYQQELHGDIFVDFKTYYQSSNRRKPKLGGLRKTKMDETEVNDVISTSRGARCLADHEVDENVTETFMRSYQAYMQPINYELVQDSVEYLQLLPYQIPAYVFRTRRYVHVDVSTIAEIDKSEEARDTGFEDLVIPDGHRNLLIALIENHETGGKHTSEEDSEAAPTQIDIVRGKGRGLIILLHGPPGSGKTSTAETIAAYTRRPLYSITCGDLGTEAFQVERNLKDHTDRAHRWGCVLLLDEADVFLTRRDWRDVGRNALVSVFLRQLEYYSGILFLTTNRVGTIDEAFKSRVHVSLRYPRIELKETLQIWDNTLKRITRDNKISQIQIKFDKDALLAFAKKHYKEHEKTESTWNGRQIRNAFQTAIALGPYDRDRQLKTAGLTAEEAAKTGLKKWMTVKLTIANFRNIAKTAREFEDYLFSVRGQDSYLAKENQWRDDEHDPEGGGRVSKNYERAPKANRSPSGYLTPGSGSGLARRTGSGASSSKKTARRSAQEEEEEEEEEEEKEDADEEDIFEENLSDE</sequence>
<dbReference type="Proteomes" id="UP000193689">
    <property type="component" value="Unassembled WGS sequence"/>
</dbReference>
<organism evidence="3 4">
    <name type="scientific">Pseudomassariella vexata</name>
    <dbReference type="NCBI Taxonomy" id="1141098"/>
    <lineage>
        <taxon>Eukaryota</taxon>
        <taxon>Fungi</taxon>
        <taxon>Dikarya</taxon>
        <taxon>Ascomycota</taxon>
        <taxon>Pezizomycotina</taxon>
        <taxon>Sordariomycetes</taxon>
        <taxon>Xylariomycetidae</taxon>
        <taxon>Amphisphaeriales</taxon>
        <taxon>Pseudomassariaceae</taxon>
        <taxon>Pseudomassariella</taxon>
    </lineage>
</organism>
<comment type="caution">
    <text evidence="3">The sequence shown here is derived from an EMBL/GenBank/DDBJ whole genome shotgun (WGS) entry which is preliminary data.</text>
</comment>
<name>A0A1Y2E9R7_9PEZI</name>
<dbReference type="AlphaFoldDB" id="A0A1Y2E9R7"/>
<proteinExistence type="predicted"/>
<dbReference type="GO" id="GO:0016887">
    <property type="term" value="F:ATP hydrolysis activity"/>
    <property type="evidence" value="ECO:0007669"/>
    <property type="project" value="InterPro"/>
</dbReference>
<evidence type="ECO:0000256" key="1">
    <source>
        <dbReference type="SAM" id="MobiDB-lite"/>
    </source>
</evidence>
<dbReference type="InterPro" id="IPR054289">
    <property type="entry name" value="DUF7025"/>
</dbReference>
<feature type="domain" description="AAA+ ATPase" evidence="2">
    <location>
        <begin position="249"/>
        <end position="376"/>
    </location>
</feature>
<feature type="region of interest" description="Disordered" evidence="1">
    <location>
        <begin position="504"/>
        <end position="596"/>
    </location>
</feature>
<dbReference type="Pfam" id="PF23232">
    <property type="entry name" value="AAA_lid_13"/>
    <property type="match status" value="1"/>
</dbReference>
<dbReference type="InterPro" id="IPR003593">
    <property type="entry name" value="AAA+_ATPase"/>
</dbReference>
<dbReference type="Pfam" id="PF22942">
    <property type="entry name" value="DUF7025"/>
    <property type="match status" value="1"/>
</dbReference>
<feature type="compositionally biased region" description="Basic and acidic residues" evidence="1">
    <location>
        <begin position="507"/>
        <end position="530"/>
    </location>
</feature>
<gene>
    <name evidence="3" type="ORF">BCR38DRAFT_335798</name>
</gene>
<dbReference type="CDD" id="cd19481">
    <property type="entry name" value="RecA-like_protease"/>
    <property type="match status" value="1"/>
</dbReference>
<dbReference type="PANTHER" id="PTHR46411:SF2">
    <property type="entry name" value="AAA+ ATPASE DOMAIN-CONTAINING PROTEIN"/>
    <property type="match status" value="1"/>
</dbReference>
<evidence type="ECO:0000313" key="4">
    <source>
        <dbReference type="Proteomes" id="UP000193689"/>
    </source>
</evidence>
<feature type="compositionally biased region" description="Acidic residues" evidence="1">
    <location>
        <begin position="569"/>
        <end position="596"/>
    </location>
</feature>
<dbReference type="STRING" id="1141098.A0A1Y2E9R7"/>
<dbReference type="InterPro" id="IPR056599">
    <property type="entry name" value="AAA_lid_fung"/>
</dbReference>
<evidence type="ECO:0000259" key="2">
    <source>
        <dbReference type="SMART" id="SM00382"/>
    </source>
</evidence>
<dbReference type="PANTHER" id="PTHR46411">
    <property type="entry name" value="FAMILY ATPASE, PUTATIVE-RELATED"/>
    <property type="match status" value="1"/>
</dbReference>
<dbReference type="EMBL" id="MCFJ01000003">
    <property type="protein sequence ID" value="ORY68313.1"/>
    <property type="molecule type" value="Genomic_DNA"/>
</dbReference>
<dbReference type="SMART" id="SM00382">
    <property type="entry name" value="AAA"/>
    <property type="match status" value="1"/>
</dbReference>
<reference evidence="3 4" key="1">
    <citation type="submission" date="2016-07" db="EMBL/GenBank/DDBJ databases">
        <title>Pervasive Adenine N6-methylation of Active Genes in Fungi.</title>
        <authorList>
            <consortium name="DOE Joint Genome Institute"/>
            <person name="Mondo S.J."/>
            <person name="Dannebaum R.O."/>
            <person name="Kuo R.C."/>
            <person name="Labutti K."/>
            <person name="Haridas S."/>
            <person name="Kuo A."/>
            <person name="Salamov A."/>
            <person name="Ahrendt S.R."/>
            <person name="Lipzen A."/>
            <person name="Sullivan W."/>
            <person name="Andreopoulos W.B."/>
            <person name="Clum A."/>
            <person name="Lindquist E."/>
            <person name="Daum C."/>
            <person name="Ramamoorthy G.K."/>
            <person name="Gryganskyi A."/>
            <person name="Culley D."/>
            <person name="Magnuson J.K."/>
            <person name="James T.Y."/>
            <person name="O'Malley M.A."/>
            <person name="Stajich J.E."/>
            <person name="Spatafora J.W."/>
            <person name="Visel A."/>
            <person name="Grigoriev I.V."/>
        </authorList>
    </citation>
    <scope>NUCLEOTIDE SEQUENCE [LARGE SCALE GENOMIC DNA]</scope>
    <source>
        <strain evidence="3 4">CBS 129021</strain>
    </source>
</reference>
<dbReference type="Gene3D" id="3.40.50.300">
    <property type="entry name" value="P-loop containing nucleotide triphosphate hydrolases"/>
    <property type="match status" value="1"/>
</dbReference>
<dbReference type="InterPro" id="IPR027417">
    <property type="entry name" value="P-loop_NTPase"/>
</dbReference>
<keyword evidence="3" id="KW-0378">Hydrolase</keyword>
<dbReference type="Pfam" id="PF00004">
    <property type="entry name" value="AAA"/>
    <property type="match status" value="1"/>
</dbReference>
<dbReference type="GeneID" id="63771619"/>
<evidence type="ECO:0000313" key="3">
    <source>
        <dbReference type="EMBL" id="ORY68313.1"/>
    </source>
</evidence>
<dbReference type="InterPro" id="IPR003959">
    <property type="entry name" value="ATPase_AAA_core"/>
</dbReference>